<dbReference type="SUPFAM" id="SSF48452">
    <property type="entry name" value="TPR-like"/>
    <property type="match status" value="1"/>
</dbReference>
<evidence type="ECO:0000313" key="10">
    <source>
        <dbReference type="EMBL" id="CAF89146.1"/>
    </source>
</evidence>
<name>Q4TD86_TETNG</name>
<feature type="non-terminal residue" evidence="10">
    <location>
        <position position="1"/>
    </location>
</feature>
<evidence type="ECO:0000256" key="1">
    <source>
        <dbReference type="ARBA" id="ARBA00000971"/>
    </source>
</evidence>
<feature type="repeat" description="TPR" evidence="9">
    <location>
        <begin position="115"/>
        <end position="148"/>
    </location>
</feature>
<protein>
    <recommendedName>
        <fullName evidence="2">peptidylprolyl isomerase</fullName>
        <ecNumber evidence="2">5.2.1.8</ecNumber>
    </recommendedName>
    <alternativeName>
        <fullName evidence="8">Rotamase</fullName>
    </alternativeName>
</protein>
<evidence type="ECO:0000256" key="9">
    <source>
        <dbReference type="PROSITE-ProRule" id="PRU00339"/>
    </source>
</evidence>
<sequence>SHPDFYLCLKVDQVLSVAEEVKNVGNQLFKNQDWKTAVKKYSKALRSAGGRGEEEEKLQQKLEPTALSCYLNTAACNLKLQLWQDALDSCNQAKNVFVKCVCRVVQALELNKTNTKALFRRAQAWQGLKEYSQAMVDLKKAQAISPEDKG</sequence>
<dbReference type="EC" id="5.2.1.8" evidence="2"/>
<evidence type="ECO:0000256" key="4">
    <source>
        <dbReference type="ARBA" id="ARBA00022803"/>
    </source>
</evidence>
<dbReference type="AlphaFoldDB" id="Q4TD86"/>
<keyword evidence="4 9" id="KW-0802">TPR repeat</keyword>
<dbReference type="Gene3D" id="1.25.40.10">
    <property type="entry name" value="Tetratricopeptide repeat domain"/>
    <property type="match status" value="1"/>
</dbReference>
<dbReference type="EMBL" id="CAAE01006431">
    <property type="protein sequence ID" value="CAF89146.1"/>
    <property type="molecule type" value="Genomic_DNA"/>
</dbReference>
<keyword evidence="7" id="KW-0413">Isomerase</keyword>
<dbReference type="InterPro" id="IPR050754">
    <property type="entry name" value="FKBP4/5/8-like"/>
</dbReference>
<dbReference type="GO" id="GO:0003755">
    <property type="term" value="F:peptidyl-prolyl cis-trans isomerase activity"/>
    <property type="evidence" value="ECO:0007669"/>
    <property type="project" value="UniProtKB-KW"/>
</dbReference>
<evidence type="ECO:0000256" key="2">
    <source>
        <dbReference type="ARBA" id="ARBA00013194"/>
    </source>
</evidence>
<proteinExistence type="predicted"/>
<dbReference type="OrthoDB" id="407558at2759"/>
<dbReference type="InterPro" id="IPR019734">
    <property type="entry name" value="TPR_rpt"/>
</dbReference>
<feature type="non-terminal residue" evidence="10">
    <location>
        <position position="150"/>
    </location>
</feature>
<reference evidence="10" key="1">
    <citation type="journal article" date="2004" name="Nature">
        <title>Genome duplication in the teleost fish Tetraodon nigroviridis reveals the early vertebrate proto-karyotype.</title>
        <authorList>
            <person name="Jaillon O."/>
            <person name="Aury J.-M."/>
            <person name="Brunet F."/>
            <person name="Petit J.-L."/>
            <person name="Stange-Thomann N."/>
            <person name="Mauceli E."/>
            <person name="Bouneau L."/>
            <person name="Fischer C."/>
            <person name="Ozouf-Costaz C."/>
            <person name="Bernot A."/>
            <person name="Nicaud S."/>
            <person name="Jaffe D."/>
            <person name="Fisher S."/>
            <person name="Lutfalla G."/>
            <person name="Dossat C."/>
            <person name="Segurens B."/>
            <person name="Dasilva C."/>
            <person name="Salanoubat M."/>
            <person name="Levy M."/>
            <person name="Boudet N."/>
            <person name="Castellano S."/>
            <person name="Anthouard V."/>
            <person name="Jubin C."/>
            <person name="Castelli V."/>
            <person name="Katinka M."/>
            <person name="Vacherie B."/>
            <person name="Biemont C."/>
            <person name="Skalli Z."/>
            <person name="Cattolico L."/>
            <person name="Poulain J."/>
            <person name="De Berardinis V."/>
            <person name="Cruaud C."/>
            <person name="Duprat S."/>
            <person name="Brottier P."/>
            <person name="Coutanceau J.-P."/>
            <person name="Gouzy J."/>
            <person name="Parra G."/>
            <person name="Lardier G."/>
            <person name="Chapple C."/>
            <person name="McKernan K.J."/>
            <person name="McEwan P."/>
            <person name="Bosak S."/>
            <person name="Kellis M."/>
            <person name="Volff J.-N."/>
            <person name="Guigo R."/>
            <person name="Zody M.C."/>
            <person name="Mesirov J."/>
            <person name="Lindblad-Toh K."/>
            <person name="Birren B."/>
            <person name="Nusbaum C."/>
            <person name="Kahn D."/>
            <person name="Robinson-Rechavi M."/>
            <person name="Laudet V."/>
            <person name="Schachter V."/>
            <person name="Quetier F."/>
            <person name="Saurin W."/>
            <person name="Scarpelli C."/>
            <person name="Wincker P."/>
            <person name="Lander E.S."/>
            <person name="Weissenbach J."/>
            <person name="Roest Crollius H."/>
        </authorList>
    </citation>
    <scope>NUCLEOTIDE SEQUENCE [LARGE SCALE GENOMIC DNA]</scope>
</reference>
<keyword evidence="6" id="KW-0143">Chaperone</keyword>
<dbReference type="FunFam" id="1.25.40.10:FF:000029">
    <property type="entry name" value="peptidyl-prolyl cis-trans isomerase D"/>
    <property type="match status" value="1"/>
</dbReference>
<evidence type="ECO:0000256" key="5">
    <source>
        <dbReference type="ARBA" id="ARBA00023110"/>
    </source>
</evidence>
<keyword evidence="3" id="KW-0677">Repeat</keyword>
<comment type="catalytic activity">
    <reaction evidence="1">
        <text>[protein]-peptidylproline (omega=180) = [protein]-peptidylproline (omega=0)</text>
        <dbReference type="Rhea" id="RHEA:16237"/>
        <dbReference type="Rhea" id="RHEA-COMP:10747"/>
        <dbReference type="Rhea" id="RHEA-COMP:10748"/>
        <dbReference type="ChEBI" id="CHEBI:83833"/>
        <dbReference type="ChEBI" id="CHEBI:83834"/>
        <dbReference type="EC" id="5.2.1.8"/>
    </reaction>
</comment>
<dbReference type="KEGG" id="tng:GSTEN00002930G001"/>
<dbReference type="PANTHER" id="PTHR46512:SF9">
    <property type="entry name" value="PEPTIDYLPROLYL ISOMERASE"/>
    <property type="match status" value="1"/>
</dbReference>
<dbReference type="Gene3D" id="1.10.150.160">
    <property type="match status" value="1"/>
</dbReference>
<dbReference type="SMART" id="SM00028">
    <property type="entry name" value="TPR"/>
    <property type="match status" value="3"/>
</dbReference>
<evidence type="ECO:0000256" key="7">
    <source>
        <dbReference type="ARBA" id="ARBA00023235"/>
    </source>
</evidence>
<gene>
    <name evidence="10" type="ORF">GSTENG00002930001</name>
</gene>
<keyword evidence="5" id="KW-0697">Rotamase</keyword>
<accession>Q4TD86</accession>
<evidence type="ECO:0000256" key="3">
    <source>
        <dbReference type="ARBA" id="ARBA00022737"/>
    </source>
</evidence>
<evidence type="ECO:0000256" key="6">
    <source>
        <dbReference type="ARBA" id="ARBA00023186"/>
    </source>
</evidence>
<reference evidence="10" key="2">
    <citation type="submission" date="2004-02" db="EMBL/GenBank/DDBJ databases">
        <authorList>
            <consortium name="Genoscope"/>
            <consortium name="Whitehead Institute Centre for Genome Research"/>
        </authorList>
    </citation>
    <scope>NUCLEOTIDE SEQUENCE</scope>
</reference>
<dbReference type="PANTHER" id="PTHR46512">
    <property type="entry name" value="PEPTIDYLPROLYL ISOMERASE"/>
    <property type="match status" value="1"/>
</dbReference>
<organism evidence="10">
    <name type="scientific">Tetraodon nigroviridis</name>
    <name type="common">Spotted green pufferfish</name>
    <name type="synonym">Chelonodon nigroviridis</name>
    <dbReference type="NCBI Taxonomy" id="99883"/>
    <lineage>
        <taxon>Eukaryota</taxon>
        <taxon>Metazoa</taxon>
        <taxon>Chordata</taxon>
        <taxon>Craniata</taxon>
        <taxon>Vertebrata</taxon>
        <taxon>Euteleostomi</taxon>
        <taxon>Actinopterygii</taxon>
        <taxon>Neopterygii</taxon>
        <taxon>Teleostei</taxon>
        <taxon>Neoteleostei</taxon>
        <taxon>Acanthomorphata</taxon>
        <taxon>Eupercaria</taxon>
        <taxon>Tetraodontiformes</taxon>
        <taxon>Tetradontoidea</taxon>
        <taxon>Tetraodontidae</taxon>
        <taxon>Tetraodon</taxon>
    </lineage>
</organism>
<evidence type="ECO:0000256" key="8">
    <source>
        <dbReference type="ARBA" id="ARBA00029569"/>
    </source>
</evidence>
<dbReference type="InterPro" id="IPR011990">
    <property type="entry name" value="TPR-like_helical_dom_sf"/>
</dbReference>
<dbReference type="PROSITE" id="PS50005">
    <property type="entry name" value="TPR"/>
    <property type="match status" value="1"/>
</dbReference>